<dbReference type="Pfam" id="PF02885">
    <property type="entry name" value="Glycos_trans_3N"/>
    <property type="match status" value="1"/>
</dbReference>
<dbReference type="InterPro" id="IPR017459">
    <property type="entry name" value="Glycosyl_Trfase_fam3_N_dom"/>
</dbReference>
<evidence type="ECO:0000313" key="8">
    <source>
        <dbReference type="Proteomes" id="UP000198972"/>
    </source>
</evidence>
<dbReference type="GO" id="GO:0000162">
    <property type="term" value="P:L-tryptophan biosynthetic process"/>
    <property type="evidence" value="ECO:0007669"/>
    <property type="project" value="UniProtKB-KW"/>
</dbReference>
<name>A0A1G7MC39_9BACL</name>
<dbReference type="Pfam" id="PF00591">
    <property type="entry name" value="Glycos_transf_3"/>
    <property type="match status" value="1"/>
</dbReference>
<protein>
    <submittedName>
        <fullName evidence="7">Anthranilate phosphoribosyltransferase</fullName>
    </submittedName>
</protein>
<dbReference type="AlphaFoldDB" id="A0A1G7MC39"/>
<dbReference type="RefSeq" id="WP_091230616.1">
    <property type="nucleotide sequence ID" value="NZ_FNBG01000013.1"/>
</dbReference>
<evidence type="ECO:0000259" key="5">
    <source>
        <dbReference type="Pfam" id="PF00591"/>
    </source>
</evidence>
<evidence type="ECO:0000256" key="1">
    <source>
        <dbReference type="ARBA" id="ARBA00022676"/>
    </source>
</evidence>
<accession>A0A1G7MC39</accession>
<dbReference type="InterPro" id="IPR036320">
    <property type="entry name" value="Glycosyl_Trfase_fam3_N_dom_sf"/>
</dbReference>
<dbReference type="GO" id="GO:0004048">
    <property type="term" value="F:anthranilate phosphoribosyltransferase activity"/>
    <property type="evidence" value="ECO:0007669"/>
    <property type="project" value="InterPro"/>
</dbReference>
<keyword evidence="1 7" id="KW-0328">Glycosyltransferase</keyword>
<keyword evidence="2 7" id="KW-0808">Transferase</keyword>
<evidence type="ECO:0000256" key="4">
    <source>
        <dbReference type="ARBA" id="ARBA00023141"/>
    </source>
</evidence>
<gene>
    <name evidence="7" type="ORF">SAMN04488542_11360</name>
</gene>
<dbReference type="GO" id="GO:0005829">
    <property type="term" value="C:cytosol"/>
    <property type="evidence" value="ECO:0007669"/>
    <property type="project" value="TreeGrafter"/>
</dbReference>
<dbReference type="Proteomes" id="UP000198972">
    <property type="component" value="Unassembled WGS sequence"/>
</dbReference>
<keyword evidence="8" id="KW-1185">Reference proteome</keyword>
<dbReference type="SUPFAM" id="SSF47648">
    <property type="entry name" value="Nucleoside phosphorylase/phosphoribosyltransferase N-terminal domain"/>
    <property type="match status" value="1"/>
</dbReference>
<dbReference type="Gene3D" id="3.40.1030.10">
    <property type="entry name" value="Nucleoside phosphorylase/phosphoribosyltransferase catalytic domain"/>
    <property type="match status" value="1"/>
</dbReference>
<dbReference type="SUPFAM" id="SSF52418">
    <property type="entry name" value="Nucleoside phosphorylase/phosphoribosyltransferase catalytic domain"/>
    <property type="match status" value="1"/>
</dbReference>
<keyword evidence="3" id="KW-0028">Amino-acid biosynthesis</keyword>
<feature type="domain" description="Glycosyl transferase family 3" evidence="5">
    <location>
        <begin position="91"/>
        <end position="325"/>
    </location>
</feature>
<evidence type="ECO:0000256" key="2">
    <source>
        <dbReference type="ARBA" id="ARBA00022679"/>
    </source>
</evidence>
<evidence type="ECO:0000259" key="6">
    <source>
        <dbReference type="Pfam" id="PF02885"/>
    </source>
</evidence>
<dbReference type="PANTHER" id="PTHR43285:SF2">
    <property type="entry name" value="ANTHRANILATE PHOSPHORIBOSYLTRANSFERASE"/>
    <property type="match status" value="1"/>
</dbReference>
<proteinExistence type="predicted"/>
<feature type="domain" description="Glycosyl transferase family 3 N-terminal" evidence="6">
    <location>
        <begin position="5"/>
        <end position="69"/>
    </location>
</feature>
<evidence type="ECO:0000256" key="3">
    <source>
        <dbReference type="ARBA" id="ARBA00022822"/>
    </source>
</evidence>
<keyword evidence="4" id="KW-0057">Aromatic amino acid biosynthesis</keyword>
<sequence>MNMIDILKEVGRGKRGARDLTYEEACYAAEQILTQKASPAQIGAFFLAERIKMENVDELYAFIMICRKYAQRSQVQAGIDCAGPYDGRATSFMATFATSFVLASAGLPVTLHGTASLPPKWGVTVYDLLSERSKIPPTRSLSLHAAELTNVLFVSAEEWCPPLKELRPIREELGLRTTLNTIEKLIDYSYSPYLVYGVYHNTVFDRMSQLIMQLGYRKALIVQGPEGSEDVYINRPTRTYVVEGDKAELQIIDPELYGLDATPPEVHWTAAEQLRTAEQVLTGEAHIAFIHQVILNGAVRLHIAEKVDSIEEGIYTCKALLEEGAPYAIYQKWLSAMTHHSPEQTVANGSSYSG</sequence>
<dbReference type="EMBL" id="FNBG01000013">
    <property type="protein sequence ID" value="SDF59368.1"/>
    <property type="molecule type" value="Genomic_DNA"/>
</dbReference>
<keyword evidence="3" id="KW-0822">Tryptophan biosynthesis</keyword>
<dbReference type="OrthoDB" id="9926at2"/>
<dbReference type="InterPro" id="IPR035902">
    <property type="entry name" value="Nuc_phospho_transferase"/>
</dbReference>
<evidence type="ECO:0000313" key="7">
    <source>
        <dbReference type="EMBL" id="SDF59368.1"/>
    </source>
</evidence>
<organism evidence="7 8">
    <name type="scientific">Fontibacillus panacisegetis</name>
    <dbReference type="NCBI Taxonomy" id="670482"/>
    <lineage>
        <taxon>Bacteria</taxon>
        <taxon>Bacillati</taxon>
        <taxon>Bacillota</taxon>
        <taxon>Bacilli</taxon>
        <taxon>Bacillales</taxon>
        <taxon>Paenibacillaceae</taxon>
        <taxon>Fontibacillus</taxon>
    </lineage>
</organism>
<reference evidence="7 8" key="1">
    <citation type="submission" date="2016-10" db="EMBL/GenBank/DDBJ databases">
        <authorList>
            <person name="de Groot N.N."/>
        </authorList>
    </citation>
    <scope>NUCLEOTIDE SEQUENCE [LARGE SCALE GENOMIC DNA]</scope>
    <source>
        <strain evidence="7 8">DSM 28129</strain>
    </source>
</reference>
<dbReference type="InterPro" id="IPR000312">
    <property type="entry name" value="Glycosyl_Trfase_fam3"/>
</dbReference>
<dbReference type="InterPro" id="IPR005940">
    <property type="entry name" value="Anthranilate_Pribosyl_Tfrase"/>
</dbReference>
<dbReference type="Gene3D" id="1.20.970.10">
    <property type="entry name" value="Transferase, Pyrimidine Nucleoside Phosphorylase, Chain C"/>
    <property type="match status" value="1"/>
</dbReference>
<dbReference type="PANTHER" id="PTHR43285">
    <property type="entry name" value="ANTHRANILATE PHOSPHORIBOSYLTRANSFERASE"/>
    <property type="match status" value="1"/>
</dbReference>
<dbReference type="STRING" id="670482.SAMN04488542_11360"/>